<evidence type="ECO:0000313" key="2">
    <source>
        <dbReference type="Proteomes" id="UP000064007"/>
    </source>
</evidence>
<proteinExistence type="predicted"/>
<gene>
    <name evidence="1" type="ORF">BN1208_0244</name>
</gene>
<dbReference type="Proteomes" id="UP000064007">
    <property type="component" value="Chromosome 1"/>
</dbReference>
<accession>A0A0D6EV36</accession>
<dbReference type="OrthoDB" id="8537229at2"/>
<reference evidence="2" key="1">
    <citation type="submission" date="2014-12" db="EMBL/GenBank/DDBJ databases">
        <authorList>
            <person name="Salcher M.M."/>
        </authorList>
    </citation>
    <scope>NUCLEOTIDE SEQUENCE [LARGE SCALE GENOMIC DNA]</scope>
    <source>
        <strain evidence="2">MMS-10A-171</strain>
    </source>
</reference>
<dbReference type="STRING" id="1581557.BN1208_0244"/>
<dbReference type="EMBL" id="LN827929">
    <property type="protein sequence ID" value="CEZ19138.1"/>
    <property type="molecule type" value="Genomic_DNA"/>
</dbReference>
<evidence type="ECO:0000313" key="1">
    <source>
        <dbReference type="EMBL" id="CEZ19138.1"/>
    </source>
</evidence>
<organism evidence="1 2">
    <name type="scientific">Candidatus Methylopumilus planktonicus</name>
    <dbReference type="NCBI Taxonomy" id="1581557"/>
    <lineage>
        <taxon>Bacteria</taxon>
        <taxon>Pseudomonadati</taxon>
        <taxon>Pseudomonadota</taxon>
        <taxon>Betaproteobacteria</taxon>
        <taxon>Nitrosomonadales</taxon>
        <taxon>Methylophilaceae</taxon>
        <taxon>Candidatus Methylopumilus</taxon>
    </lineage>
</organism>
<dbReference type="AlphaFoldDB" id="A0A0D6EV36"/>
<dbReference type="InterPro" id="IPR007423">
    <property type="entry name" value="Sel_put"/>
</dbReference>
<protein>
    <recommendedName>
        <fullName evidence="3">YbdD/YjiX family protein</fullName>
    </recommendedName>
</protein>
<sequence length="59" mass="7100">MLKAIKLIYVFLRRLSGDDLYDLYVMNHKQCSNKHKLMSKQQFYQATLDKKWSGIKRCC</sequence>
<name>A0A0D6EV36_9PROT</name>
<dbReference type="RefSeq" id="WP_046487029.1">
    <property type="nucleotide sequence ID" value="NZ_LN827929.1"/>
</dbReference>
<dbReference type="Pfam" id="PF04328">
    <property type="entry name" value="Sel_put"/>
    <property type="match status" value="1"/>
</dbReference>
<evidence type="ECO:0008006" key="3">
    <source>
        <dbReference type="Google" id="ProtNLM"/>
    </source>
</evidence>
<dbReference type="HOGENOM" id="CLU_171734_3_0_4"/>
<keyword evidence="2" id="KW-1185">Reference proteome</keyword>
<dbReference type="KEGG" id="mbat:BN1208_0244"/>